<keyword evidence="2" id="KW-1185">Reference proteome</keyword>
<protein>
    <recommendedName>
        <fullName evidence="3">Response regulatory domain-containing protein</fullName>
    </recommendedName>
</protein>
<reference evidence="1 2" key="1">
    <citation type="submission" date="2019-02" db="EMBL/GenBank/DDBJ databases">
        <title>Deep-cultivation of Planctomycetes and their phenomic and genomic characterization uncovers novel biology.</title>
        <authorList>
            <person name="Wiegand S."/>
            <person name="Jogler M."/>
            <person name="Boedeker C."/>
            <person name="Pinto D."/>
            <person name="Vollmers J."/>
            <person name="Rivas-Marin E."/>
            <person name="Kohn T."/>
            <person name="Peeters S.H."/>
            <person name="Heuer A."/>
            <person name="Rast P."/>
            <person name="Oberbeckmann S."/>
            <person name="Bunk B."/>
            <person name="Jeske O."/>
            <person name="Meyerdierks A."/>
            <person name="Storesund J.E."/>
            <person name="Kallscheuer N."/>
            <person name="Luecker S."/>
            <person name="Lage O.M."/>
            <person name="Pohl T."/>
            <person name="Merkel B.J."/>
            <person name="Hornburger P."/>
            <person name="Mueller R.-W."/>
            <person name="Bruemmer F."/>
            <person name="Labrenz M."/>
            <person name="Spormann A.M."/>
            <person name="Op den Camp H."/>
            <person name="Overmann J."/>
            <person name="Amann R."/>
            <person name="Jetten M.S.M."/>
            <person name="Mascher T."/>
            <person name="Medema M.H."/>
            <person name="Devos D.P."/>
            <person name="Kaster A.-K."/>
            <person name="Ovreas L."/>
            <person name="Rohde M."/>
            <person name="Galperin M.Y."/>
            <person name="Jogler C."/>
        </authorList>
    </citation>
    <scope>NUCLEOTIDE SEQUENCE [LARGE SCALE GENOMIC DNA]</scope>
    <source>
        <strain evidence="1 2">Pla175</strain>
    </source>
</reference>
<gene>
    <name evidence="1" type="ORF">Pla175_46370</name>
</gene>
<evidence type="ECO:0000313" key="1">
    <source>
        <dbReference type="EMBL" id="QDU91217.1"/>
    </source>
</evidence>
<evidence type="ECO:0008006" key="3">
    <source>
        <dbReference type="Google" id="ProtNLM"/>
    </source>
</evidence>
<dbReference type="RefSeq" id="WP_145291123.1">
    <property type="nucleotide sequence ID" value="NZ_CP036291.1"/>
</dbReference>
<dbReference type="OrthoDB" id="267963at2"/>
<proteinExistence type="predicted"/>
<dbReference type="EMBL" id="CP036291">
    <property type="protein sequence ID" value="QDU91217.1"/>
    <property type="molecule type" value="Genomic_DNA"/>
</dbReference>
<organism evidence="1 2">
    <name type="scientific">Pirellulimonas nuda</name>
    <dbReference type="NCBI Taxonomy" id="2528009"/>
    <lineage>
        <taxon>Bacteria</taxon>
        <taxon>Pseudomonadati</taxon>
        <taxon>Planctomycetota</taxon>
        <taxon>Planctomycetia</taxon>
        <taxon>Pirellulales</taxon>
        <taxon>Lacipirellulaceae</taxon>
        <taxon>Pirellulimonas</taxon>
    </lineage>
</organism>
<name>A0A518DIA6_9BACT</name>
<dbReference type="Proteomes" id="UP000317429">
    <property type="component" value="Chromosome"/>
</dbReference>
<dbReference type="AlphaFoldDB" id="A0A518DIA6"/>
<dbReference type="KEGG" id="pnd:Pla175_46370"/>
<accession>A0A518DIA6</accession>
<evidence type="ECO:0000313" key="2">
    <source>
        <dbReference type="Proteomes" id="UP000317429"/>
    </source>
</evidence>
<sequence>MRVALRGDARDASFGPALLCVAQSREAGRIQFVDDPGAAELCLWFRDRPERHAGDGPRESAGAAETVAVLGSWCEGETRTGRPTEGVERVYWYDFPAWWRAREPHAAGTIPLAARPTAAVPAAGHVEVAAPDRASAAAVIDTLEDAGRAAVWRRPHQAAVLATRPTAGVWVGGQLDGREAALLCDFASRFRARGLPLAVLLDFPRLDSWRAAHDMGATSTLGKPWQAEALLLALAPTAVPARADNAAIAPRRIAA</sequence>